<evidence type="ECO:0000256" key="3">
    <source>
        <dbReference type="ARBA" id="ARBA00006958"/>
    </source>
</evidence>
<comment type="subcellular location">
    <subcellularLocation>
        <location evidence="2">Nucleus</location>
    </subcellularLocation>
</comment>
<dbReference type="PANTHER" id="PTHR22930:SF85">
    <property type="entry name" value="GH03217P-RELATED"/>
    <property type="match status" value="1"/>
</dbReference>
<evidence type="ECO:0000256" key="5">
    <source>
        <dbReference type="ARBA" id="ARBA00022723"/>
    </source>
</evidence>
<dbReference type="InterPro" id="IPR045249">
    <property type="entry name" value="HARBI1-like"/>
</dbReference>
<dbReference type="GO" id="GO:0004518">
    <property type="term" value="F:nuclease activity"/>
    <property type="evidence" value="ECO:0007669"/>
    <property type="project" value="UniProtKB-KW"/>
</dbReference>
<evidence type="ECO:0000256" key="7">
    <source>
        <dbReference type="ARBA" id="ARBA00023242"/>
    </source>
</evidence>
<dbReference type="InterPro" id="IPR027806">
    <property type="entry name" value="HARBI1_dom"/>
</dbReference>
<dbReference type="GO" id="GO:0046872">
    <property type="term" value="F:metal ion binding"/>
    <property type="evidence" value="ECO:0007669"/>
    <property type="project" value="UniProtKB-KW"/>
</dbReference>
<keyword evidence="6" id="KW-0378">Hydrolase</keyword>
<comment type="similarity">
    <text evidence="3">Belongs to the HARBI1 family.</text>
</comment>
<keyword evidence="7" id="KW-0539">Nucleus</keyword>
<evidence type="ECO:0000256" key="1">
    <source>
        <dbReference type="ARBA" id="ARBA00001968"/>
    </source>
</evidence>
<evidence type="ECO:0000313" key="10">
    <source>
        <dbReference type="EMBL" id="KAI5071976.1"/>
    </source>
</evidence>
<keyword evidence="5" id="KW-0479">Metal-binding</keyword>
<comment type="cofactor">
    <cofactor evidence="1">
        <name>a divalent metal cation</name>
        <dbReference type="ChEBI" id="CHEBI:60240"/>
    </cofactor>
</comment>
<evidence type="ECO:0000313" key="11">
    <source>
        <dbReference type="Proteomes" id="UP000886520"/>
    </source>
</evidence>
<dbReference type="Pfam" id="PF13359">
    <property type="entry name" value="DDE_Tnp_4"/>
    <property type="match status" value="1"/>
</dbReference>
<dbReference type="EMBL" id="JABFUD020000013">
    <property type="protein sequence ID" value="KAI5071976.1"/>
    <property type="molecule type" value="Genomic_DNA"/>
</dbReference>
<dbReference type="OrthoDB" id="2668416at2759"/>
<evidence type="ECO:0000256" key="8">
    <source>
        <dbReference type="SAM" id="MobiDB-lite"/>
    </source>
</evidence>
<evidence type="ECO:0000256" key="2">
    <source>
        <dbReference type="ARBA" id="ARBA00004123"/>
    </source>
</evidence>
<evidence type="ECO:0000256" key="6">
    <source>
        <dbReference type="ARBA" id="ARBA00022801"/>
    </source>
</evidence>
<accession>A0A9D4UQA1</accession>
<organism evidence="10 11">
    <name type="scientific">Adiantum capillus-veneris</name>
    <name type="common">Maidenhair fern</name>
    <dbReference type="NCBI Taxonomy" id="13818"/>
    <lineage>
        <taxon>Eukaryota</taxon>
        <taxon>Viridiplantae</taxon>
        <taxon>Streptophyta</taxon>
        <taxon>Embryophyta</taxon>
        <taxon>Tracheophyta</taxon>
        <taxon>Polypodiopsida</taxon>
        <taxon>Polypodiidae</taxon>
        <taxon>Polypodiales</taxon>
        <taxon>Pteridineae</taxon>
        <taxon>Pteridaceae</taxon>
        <taxon>Vittarioideae</taxon>
        <taxon>Adiantum</taxon>
    </lineage>
</organism>
<sequence>MATDRGSVDDNALERSSIGPSLYAAAHCAQSCIRFWNLLLQDTASVNPFGFSIDGYDPDDEEEDEEDDAFMHASPEYDMSQDQAVEDPPDEEEVGAHSNPYHAMLTNPRPDSYMKPRTVHWWNHHVGFAREDDPDYIDVFRLPVGFLTNICGLCKDDMQQGEIPMSLRCVEGRIFSVERQVAIAVMRLATGYTLKCISQLLGCGLSTVVKVVHKFISSVRQHASGFLQWPMTAEGLARVKDGFFEKHRLPNCCGAIDATHVLMELPSGEPADVWMNSSHSFSMMLQAVVDTDLKFLDVCVGYPGSLSNAKCLQESSFYIKCCNGQRLTGLPLQVGDSFIGEYVVGDSEYPLLPWLMTPYSQRELIRVPARVMFNDKLHFTRVDVARAFGRLKGTWRILQSTMKQPNLERVPKLIHACCILHNMCIDAGGVDGIHFPEADAITQHDSDDLDHLEDAYSYEANEARESLCRNLIMQE</sequence>
<gene>
    <name evidence="10" type="ORF">GOP47_0014227</name>
</gene>
<keyword evidence="11" id="KW-1185">Reference proteome</keyword>
<protein>
    <recommendedName>
        <fullName evidence="9">DDE Tnp4 domain-containing protein</fullName>
    </recommendedName>
</protein>
<dbReference type="Proteomes" id="UP000886520">
    <property type="component" value="Chromosome 13"/>
</dbReference>
<dbReference type="AlphaFoldDB" id="A0A9D4UQA1"/>
<dbReference type="GO" id="GO:0005634">
    <property type="term" value="C:nucleus"/>
    <property type="evidence" value="ECO:0007669"/>
    <property type="project" value="UniProtKB-SubCell"/>
</dbReference>
<evidence type="ECO:0000259" key="9">
    <source>
        <dbReference type="Pfam" id="PF13359"/>
    </source>
</evidence>
<keyword evidence="4" id="KW-0540">Nuclease</keyword>
<comment type="caution">
    <text evidence="10">The sequence shown here is derived from an EMBL/GenBank/DDBJ whole genome shotgun (WGS) entry which is preliminary data.</text>
</comment>
<reference evidence="10" key="1">
    <citation type="submission" date="2021-01" db="EMBL/GenBank/DDBJ databases">
        <title>Adiantum capillus-veneris genome.</title>
        <authorList>
            <person name="Fang Y."/>
            <person name="Liao Q."/>
        </authorList>
    </citation>
    <scope>NUCLEOTIDE SEQUENCE</scope>
    <source>
        <strain evidence="10">H3</strain>
        <tissue evidence="10">Leaf</tissue>
    </source>
</reference>
<feature type="region of interest" description="Disordered" evidence="8">
    <location>
        <begin position="79"/>
        <end position="102"/>
    </location>
</feature>
<name>A0A9D4UQA1_ADICA</name>
<dbReference type="GO" id="GO:0016787">
    <property type="term" value="F:hydrolase activity"/>
    <property type="evidence" value="ECO:0007669"/>
    <property type="project" value="UniProtKB-KW"/>
</dbReference>
<feature type="compositionally biased region" description="Acidic residues" evidence="8">
    <location>
        <begin position="84"/>
        <end position="93"/>
    </location>
</feature>
<proteinExistence type="inferred from homology"/>
<evidence type="ECO:0000256" key="4">
    <source>
        <dbReference type="ARBA" id="ARBA00022722"/>
    </source>
</evidence>
<dbReference type="PANTHER" id="PTHR22930">
    <property type="match status" value="1"/>
</dbReference>
<feature type="domain" description="DDE Tnp4" evidence="9">
    <location>
        <begin position="256"/>
        <end position="422"/>
    </location>
</feature>